<dbReference type="EMBL" id="JACGWN010000004">
    <property type="protein sequence ID" value="KAL0453211.1"/>
    <property type="molecule type" value="Genomic_DNA"/>
</dbReference>
<protein>
    <submittedName>
        <fullName evidence="1">Uncharacterized protein</fullName>
    </submittedName>
</protein>
<name>A0AAW2XK31_9LAMI</name>
<gene>
    <name evidence="1" type="ORF">Slati_1299200</name>
</gene>
<evidence type="ECO:0000313" key="1">
    <source>
        <dbReference type="EMBL" id="KAL0453211.1"/>
    </source>
</evidence>
<reference evidence="1" key="2">
    <citation type="journal article" date="2024" name="Plant">
        <title>Genomic evolution and insights into agronomic trait innovations of Sesamum species.</title>
        <authorList>
            <person name="Miao H."/>
            <person name="Wang L."/>
            <person name="Qu L."/>
            <person name="Liu H."/>
            <person name="Sun Y."/>
            <person name="Le M."/>
            <person name="Wang Q."/>
            <person name="Wei S."/>
            <person name="Zheng Y."/>
            <person name="Lin W."/>
            <person name="Duan Y."/>
            <person name="Cao H."/>
            <person name="Xiong S."/>
            <person name="Wang X."/>
            <person name="Wei L."/>
            <person name="Li C."/>
            <person name="Ma Q."/>
            <person name="Ju M."/>
            <person name="Zhao R."/>
            <person name="Li G."/>
            <person name="Mu C."/>
            <person name="Tian Q."/>
            <person name="Mei H."/>
            <person name="Zhang T."/>
            <person name="Gao T."/>
            <person name="Zhang H."/>
        </authorList>
    </citation>
    <scope>NUCLEOTIDE SEQUENCE</scope>
    <source>
        <strain evidence="1">KEN1</strain>
    </source>
</reference>
<organism evidence="1">
    <name type="scientific">Sesamum latifolium</name>
    <dbReference type="NCBI Taxonomy" id="2727402"/>
    <lineage>
        <taxon>Eukaryota</taxon>
        <taxon>Viridiplantae</taxon>
        <taxon>Streptophyta</taxon>
        <taxon>Embryophyta</taxon>
        <taxon>Tracheophyta</taxon>
        <taxon>Spermatophyta</taxon>
        <taxon>Magnoliopsida</taxon>
        <taxon>eudicotyledons</taxon>
        <taxon>Gunneridae</taxon>
        <taxon>Pentapetalae</taxon>
        <taxon>asterids</taxon>
        <taxon>lamiids</taxon>
        <taxon>Lamiales</taxon>
        <taxon>Pedaliaceae</taxon>
        <taxon>Sesamum</taxon>
    </lineage>
</organism>
<accession>A0AAW2XK31</accession>
<sequence>MRNNRMVVGAAAAAVDGAAAVVDGVDLAADGADLAVDGEEEDGADIAVLAAAVVVMVEGASGVAGQLKKH</sequence>
<reference evidence="1" key="1">
    <citation type="submission" date="2020-06" db="EMBL/GenBank/DDBJ databases">
        <authorList>
            <person name="Li T."/>
            <person name="Hu X."/>
            <person name="Zhang T."/>
            <person name="Song X."/>
            <person name="Zhang H."/>
            <person name="Dai N."/>
            <person name="Sheng W."/>
            <person name="Hou X."/>
            <person name="Wei L."/>
        </authorList>
    </citation>
    <scope>NUCLEOTIDE SEQUENCE</scope>
    <source>
        <strain evidence="1">KEN1</strain>
        <tissue evidence="1">Leaf</tissue>
    </source>
</reference>
<dbReference type="AlphaFoldDB" id="A0AAW2XK31"/>
<proteinExistence type="predicted"/>
<comment type="caution">
    <text evidence="1">The sequence shown here is derived from an EMBL/GenBank/DDBJ whole genome shotgun (WGS) entry which is preliminary data.</text>
</comment>